<dbReference type="AlphaFoldDB" id="A0A3A1Y1B9"/>
<evidence type="ECO:0000313" key="1">
    <source>
        <dbReference type="EMBL" id="RIY32033.1"/>
    </source>
</evidence>
<keyword evidence="1" id="KW-0255">Endonuclease</keyword>
<accession>A0A3A1Y1B9</accession>
<protein>
    <submittedName>
        <fullName evidence="1">Restriction endonuclease</fullName>
    </submittedName>
</protein>
<organism evidence="1 2">
    <name type="scientific">Psittacicella gerlachiana</name>
    <dbReference type="NCBI Taxonomy" id="2028574"/>
    <lineage>
        <taxon>Bacteria</taxon>
        <taxon>Pseudomonadati</taxon>
        <taxon>Pseudomonadota</taxon>
        <taxon>Gammaproteobacteria</taxon>
        <taxon>Pasteurellales</taxon>
        <taxon>Psittacicellaceae</taxon>
        <taxon>Psittacicella</taxon>
    </lineage>
</organism>
<reference evidence="1 2" key="1">
    <citation type="submission" date="2017-08" db="EMBL/GenBank/DDBJ databases">
        <title>Reclassification of Bisgaard taxon 37 and 44.</title>
        <authorList>
            <person name="Christensen H."/>
        </authorList>
    </citation>
    <scope>NUCLEOTIDE SEQUENCE [LARGE SCALE GENOMIC DNA]</scope>
    <source>
        <strain evidence="1 2">EEAB3T1</strain>
    </source>
</reference>
<feature type="non-terminal residue" evidence="1">
    <location>
        <position position="1"/>
    </location>
</feature>
<keyword evidence="1" id="KW-0378">Hydrolase</keyword>
<dbReference type="RefSeq" id="WP_222985698.1">
    <property type="nucleotide sequence ID" value="NZ_NRJF01000250.1"/>
</dbReference>
<dbReference type="EMBL" id="NRJF01000250">
    <property type="protein sequence ID" value="RIY32033.1"/>
    <property type="molecule type" value="Genomic_DNA"/>
</dbReference>
<dbReference type="GO" id="GO:0004519">
    <property type="term" value="F:endonuclease activity"/>
    <property type="evidence" value="ECO:0007669"/>
    <property type="project" value="UniProtKB-KW"/>
</dbReference>
<sequence>TRFPLKTQVKRGMIYNIRPSTNFKYRETPTFSDKYSFIKAIYETLLLYKGEVFANEWMEEFKLNYKIYYSKDFYL</sequence>
<comment type="caution">
    <text evidence="1">The sequence shown here is derived from an EMBL/GenBank/DDBJ whole genome shotgun (WGS) entry which is preliminary data.</text>
</comment>
<dbReference type="Proteomes" id="UP000265964">
    <property type="component" value="Unassembled WGS sequence"/>
</dbReference>
<gene>
    <name evidence="1" type="ORF">CKF59_07220</name>
</gene>
<keyword evidence="2" id="KW-1185">Reference proteome</keyword>
<name>A0A3A1Y1B9_9GAMM</name>
<keyword evidence="1" id="KW-0540">Nuclease</keyword>
<evidence type="ECO:0000313" key="2">
    <source>
        <dbReference type="Proteomes" id="UP000265964"/>
    </source>
</evidence>
<proteinExistence type="predicted"/>